<feature type="transmembrane region" description="Helical" evidence="6">
    <location>
        <begin position="388"/>
        <end position="409"/>
    </location>
</feature>
<gene>
    <name evidence="7" type="ORF">AVDCRST_MAG47-2283</name>
</gene>
<dbReference type="PANTHER" id="PTHR30250:SF11">
    <property type="entry name" value="O-ANTIGEN TRANSPORTER-RELATED"/>
    <property type="match status" value="1"/>
</dbReference>
<evidence type="ECO:0000256" key="3">
    <source>
        <dbReference type="ARBA" id="ARBA00022692"/>
    </source>
</evidence>
<evidence type="ECO:0000256" key="2">
    <source>
        <dbReference type="ARBA" id="ARBA00022475"/>
    </source>
</evidence>
<dbReference type="PANTHER" id="PTHR30250">
    <property type="entry name" value="PST FAMILY PREDICTED COLANIC ACID TRANSPORTER"/>
    <property type="match status" value="1"/>
</dbReference>
<feature type="transmembrane region" description="Helical" evidence="6">
    <location>
        <begin position="364"/>
        <end position="382"/>
    </location>
</feature>
<feature type="transmembrane region" description="Helical" evidence="6">
    <location>
        <begin position="233"/>
        <end position="252"/>
    </location>
</feature>
<keyword evidence="5 6" id="KW-0472">Membrane</keyword>
<evidence type="ECO:0000256" key="5">
    <source>
        <dbReference type="ARBA" id="ARBA00023136"/>
    </source>
</evidence>
<feature type="transmembrane region" description="Helical" evidence="6">
    <location>
        <begin position="90"/>
        <end position="112"/>
    </location>
</feature>
<feature type="transmembrane region" description="Helical" evidence="6">
    <location>
        <begin position="152"/>
        <end position="171"/>
    </location>
</feature>
<dbReference type="InterPro" id="IPR002797">
    <property type="entry name" value="Polysacc_synth"/>
</dbReference>
<evidence type="ECO:0000256" key="6">
    <source>
        <dbReference type="SAM" id="Phobius"/>
    </source>
</evidence>
<evidence type="ECO:0000256" key="1">
    <source>
        <dbReference type="ARBA" id="ARBA00004651"/>
    </source>
</evidence>
<organism evidence="7">
    <name type="scientific">uncultured Nocardioidaceae bacterium</name>
    <dbReference type="NCBI Taxonomy" id="253824"/>
    <lineage>
        <taxon>Bacteria</taxon>
        <taxon>Bacillati</taxon>
        <taxon>Actinomycetota</taxon>
        <taxon>Actinomycetes</taxon>
        <taxon>Propionibacteriales</taxon>
        <taxon>Nocardioidaceae</taxon>
        <taxon>environmental samples</taxon>
    </lineage>
</organism>
<proteinExistence type="predicted"/>
<feature type="transmembrane region" description="Helical" evidence="6">
    <location>
        <begin position="296"/>
        <end position="323"/>
    </location>
</feature>
<reference evidence="7" key="1">
    <citation type="submission" date="2020-02" db="EMBL/GenBank/DDBJ databases">
        <authorList>
            <person name="Meier V. D."/>
        </authorList>
    </citation>
    <scope>NUCLEOTIDE SEQUENCE</scope>
    <source>
        <strain evidence="7">AVDCRST_MAG47</strain>
    </source>
</reference>
<evidence type="ECO:0000256" key="4">
    <source>
        <dbReference type="ARBA" id="ARBA00022989"/>
    </source>
</evidence>
<comment type="subcellular location">
    <subcellularLocation>
        <location evidence="1">Cell membrane</location>
        <topology evidence="1">Multi-pass membrane protein</topology>
    </subcellularLocation>
</comment>
<keyword evidence="2" id="KW-1003">Cell membrane</keyword>
<feature type="transmembrane region" description="Helical" evidence="6">
    <location>
        <begin position="335"/>
        <end position="357"/>
    </location>
</feature>
<name>A0A6J4NEZ5_9ACTN</name>
<dbReference type="Pfam" id="PF01943">
    <property type="entry name" value="Polysacc_synt"/>
    <property type="match status" value="1"/>
</dbReference>
<feature type="transmembrane region" description="Helical" evidence="6">
    <location>
        <begin position="258"/>
        <end position="284"/>
    </location>
</feature>
<protein>
    <submittedName>
        <fullName evidence="7">Capsular polysaccharide biosynthesis protein</fullName>
    </submittedName>
</protein>
<accession>A0A6J4NEZ5</accession>
<keyword evidence="4 6" id="KW-1133">Transmembrane helix</keyword>
<sequence length="426" mass="43647">MMTPWRRHGAVLAGSGVIAVAMGLMNVSTYGFTILAARVLGPAEYGALAAVAGLLLILNVVSLGLQATGARRVAAAPHDRVAIEREVLRTTYACAAGLGLLALLAAPAVSAWLNLDSWAVAAMIAVTVVPLTVMGGQAGILQGERRWRPLAVIYLAVGFGRLAFGCAALALRPDTLGAMTGVALGAFVPAVAGWWTLRHPDQQTADATTAAAAGPPPASRRSVLAETLHNSHALLAFFALSNIDVVVARAVLDEHQAGLYAGGLILTKAVLFLPQFVVVVVFPAMSGSGSARRTNVLALGLVGTIGVTTVLGVAVLSGLAVTFVGGPEYAEVESLLWGFALLGTLLALLQLMVYNLVARQQQRAVLLIWIALAVVAAGGSTADSVSSLLTTVAVVDAVLLVVLVVRAGLRGPAIAPRSSNPQPAPL</sequence>
<feature type="transmembrane region" description="Helical" evidence="6">
    <location>
        <begin position="12"/>
        <end position="33"/>
    </location>
</feature>
<dbReference type="InterPro" id="IPR050833">
    <property type="entry name" value="Poly_Biosynth_Transport"/>
</dbReference>
<dbReference type="AlphaFoldDB" id="A0A6J4NEZ5"/>
<dbReference type="EMBL" id="CADCUK010000151">
    <property type="protein sequence ID" value="CAA9382679.1"/>
    <property type="molecule type" value="Genomic_DNA"/>
</dbReference>
<keyword evidence="3 6" id="KW-0812">Transmembrane</keyword>
<feature type="transmembrane region" description="Helical" evidence="6">
    <location>
        <begin position="118"/>
        <end position="140"/>
    </location>
</feature>
<evidence type="ECO:0000313" key="7">
    <source>
        <dbReference type="EMBL" id="CAA9382679.1"/>
    </source>
</evidence>
<feature type="transmembrane region" description="Helical" evidence="6">
    <location>
        <begin position="45"/>
        <end position="69"/>
    </location>
</feature>
<dbReference type="GO" id="GO:0005886">
    <property type="term" value="C:plasma membrane"/>
    <property type="evidence" value="ECO:0007669"/>
    <property type="project" value="UniProtKB-SubCell"/>
</dbReference>
<feature type="transmembrane region" description="Helical" evidence="6">
    <location>
        <begin position="177"/>
        <end position="197"/>
    </location>
</feature>